<dbReference type="InterPro" id="IPR019283">
    <property type="entry name" value="DUF2330"/>
</dbReference>
<feature type="signal peptide" evidence="2">
    <location>
        <begin position="1"/>
        <end position="23"/>
    </location>
</feature>
<reference evidence="3 4" key="1">
    <citation type="submission" date="2021-04" db="EMBL/GenBank/DDBJ databases">
        <title>Genome analysis of Polyangium sp.</title>
        <authorList>
            <person name="Li Y."/>
            <person name="Wang J."/>
        </authorList>
    </citation>
    <scope>NUCLEOTIDE SEQUENCE [LARGE SCALE GENOMIC DNA]</scope>
    <source>
        <strain evidence="3 4">SDU14</strain>
    </source>
</reference>
<feature type="region of interest" description="Disordered" evidence="1">
    <location>
        <begin position="674"/>
        <end position="694"/>
    </location>
</feature>
<protein>
    <submittedName>
        <fullName evidence="3">DUF2330 domain-containing protein</fullName>
    </submittedName>
</protein>
<dbReference type="Proteomes" id="UP001151081">
    <property type="component" value="Unassembled WGS sequence"/>
</dbReference>
<feature type="compositionally biased region" description="Gly residues" evidence="1">
    <location>
        <begin position="440"/>
        <end position="449"/>
    </location>
</feature>
<keyword evidence="2" id="KW-0732">Signal</keyword>
<feature type="region of interest" description="Disordered" evidence="1">
    <location>
        <begin position="424"/>
        <end position="449"/>
    </location>
</feature>
<gene>
    <name evidence="3" type="ORF">KEG57_02665</name>
</gene>
<comment type="caution">
    <text evidence="3">The sequence shown here is derived from an EMBL/GenBank/DDBJ whole genome shotgun (WGS) entry which is preliminary data.</text>
</comment>
<dbReference type="Pfam" id="PF10092">
    <property type="entry name" value="DUF2330"/>
    <property type="match status" value="1"/>
</dbReference>
<dbReference type="RefSeq" id="WP_272458072.1">
    <property type="nucleotide sequence ID" value="NZ_JAGTJJ010000001.1"/>
</dbReference>
<evidence type="ECO:0000313" key="3">
    <source>
        <dbReference type="EMBL" id="MDC3979384.1"/>
    </source>
</evidence>
<organism evidence="3 4">
    <name type="scientific">Polyangium jinanense</name>
    <dbReference type="NCBI Taxonomy" id="2829994"/>
    <lineage>
        <taxon>Bacteria</taxon>
        <taxon>Pseudomonadati</taxon>
        <taxon>Myxococcota</taxon>
        <taxon>Polyangia</taxon>
        <taxon>Polyangiales</taxon>
        <taxon>Polyangiaceae</taxon>
        <taxon>Polyangium</taxon>
    </lineage>
</organism>
<feature type="chain" id="PRO_5040769772" evidence="2">
    <location>
        <begin position="24"/>
        <end position="694"/>
    </location>
</feature>
<accession>A0A9X4ANV8</accession>
<dbReference type="AlphaFoldDB" id="A0A9X4ANV8"/>
<sequence length="694" mass="71603">MRLLPLTSLAAITTLAMTQPADAAGAWLPSGEATPIEQRVAVAVGPTRVALWTSLRASADSGPFGIIVPVAPGAALDHSSDAWLEALNAATAPRIFPPTGVTPTCPGEDPSGGSDPFHVTDDLGAVESLAPVESVLLPDTAAVLAWANLHGFDISPDVATALDDMAGKRFFAERFNAPSAPFVTSTLRVVSEAADPVLPLALTRAGAADLRVTAWLLGKGRAALSGSKPITLTTNALSWEAGNDASNYAELREQELLAWGKSAVLIEAASHDALVRNVPIANGTGSVTGVVTSFFQRAATYGDGNPSTSACITTAAIALDESYPVAETCPRAGLGIVDGGPACVESPAGAEIDPAKLRCGGITDDLAVALSGMVPKDAVLTRATLFIAKNAAGSTWPVTFEAAASDVDPLLTATSLDLASCNNSSSSTTGSGSSSSGGNNSSGGQGASNGVGVGGSAGWYDDDYDSDVACSCVGTADPVVPDDTGSGGDDYYYDDSSSEDCSGDTTEDDYYDDSSSEDCSGDTTEDDYYYDDSSSEDCSGDTSEDDYYDDSSSEDCSGDTSEDDSYDDSYDDSSSEGCSGDTDDDSDSSDSSDSDCSGDTDDDSDSSDDWGDWEEARKSSSAARRVATIDVSHRDDASSVVRHAPAKKMRKRGPKASVITLGLLAILAPLRRLARPDRSRRSAKDKPRRERSST</sequence>
<feature type="compositionally biased region" description="Basic residues" evidence="1">
    <location>
        <begin position="644"/>
        <end position="654"/>
    </location>
</feature>
<feature type="compositionally biased region" description="Acidic residues" evidence="1">
    <location>
        <begin position="491"/>
        <end position="574"/>
    </location>
</feature>
<name>A0A9X4ANV8_9BACT</name>
<feature type="compositionally biased region" description="Acidic residues" evidence="1">
    <location>
        <begin position="581"/>
        <end position="613"/>
    </location>
</feature>
<evidence type="ECO:0000313" key="4">
    <source>
        <dbReference type="Proteomes" id="UP001151081"/>
    </source>
</evidence>
<feature type="region of interest" description="Disordered" evidence="1">
    <location>
        <begin position="476"/>
        <end position="654"/>
    </location>
</feature>
<evidence type="ECO:0000256" key="1">
    <source>
        <dbReference type="SAM" id="MobiDB-lite"/>
    </source>
</evidence>
<keyword evidence="4" id="KW-1185">Reference proteome</keyword>
<dbReference type="EMBL" id="JAGTJJ010000001">
    <property type="protein sequence ID" value="MDC3979384.1"/>
    <property type="molecule type" value="Genomic_DNA"/>
</dbReference>
<feature type="compositionally biased region" description="Low complexity" evidence="1">
    <location>
        <begin position="424"/>
        <end position="439"/>
    </location>
</feature>
<evidence type="ECO:0000256" key="2">
    <source>
        <dbReference type="SAM" id="SignalP"/>
    </source>
</evidence>
<proteinExistence type="predicted"/>